<accession>A0ABR4HEU6</accession>
<dbReference type="EMBL" id="JBFXLT010000036">
    <property type="protein sequence ID" value="KAL2814009.1"/>
    <property type="molecule type" value="Genomic_DNA"/>
</dbReference>
<sequence>MAILVNVTLAGLLLLLQGTQARNILAALSANIAKDTMEESLSIKTNLYSHGYNTTLDFDDVPTNAGTGTGTISTYSYLNISSFTCVDSLTAASLGSISIHDIDCASSQPNALFSASDRDGRKVRPRWVSDPTKLHAAGLSAFFNLNGLSIKPLGKVPRGLTLEVIAWEIRDSRPQNVYNTWIAYTKEGYQSMEHYDFTMFGTSWGRMVNMVEIYARVADQQGEWAFCLDDLDIEFLDRSLDE</sequence>
<proteinExistence type="predicted"/>
<keyword evidence="3" id="KW-1185">Reference proteome</keyword>
<name>A0ABR4HEU6_9EURO</name>
<evidence type="ECO:0000313" key="2">
    <source>
        <dbReference type="EMBL" id="KAL2814009.1"/>
    </source>
</evidence>
<keyword evidence="1" id="KW-0732">Signal</keyword>
<evidence type="ECO:0000313" key="3">
    <source>
        <dbReference type="Proteomes" id="UP001610334"/>
    </source>
</evidence>
<protein>
    <submittedName>
        <fullName evidence="2">Uncharacterized protein</fullName>
    </submittedName>
</protein>
<evidence type="ECO:0000256" key="1">
    <source>
        <dbReference type="SAM" id="SignalP"/>
    </source>
</evidence>
<gene>
    <name evidence="2" type="ORF">BJX63DRAFT_207231</name>
</gene>
<reference evidence="2 3" key="1">
    <citation type="submission" date="2024-07" db="EMBL/GenBank/DDBJ databases">
        <title>Section-level genome sequencing and comparative genomics of Aspergillus sections Usti and Cavernicolus.</title>
        <authorList>
            <consortium name="Lawrence Berkeley National Laboratory"/>
            <person name="Nybo J.L."/>
            <person name="Vesth T.C."/>
            <person name="Theobald S."/>
            <person name="Frisvad J.C."/>
            <person name="Larsen T.O."/>
            <person name="Kjaerboelling I."/>
            <person name="Rothschild-Mancinelli K."/>
            <person name="Lyhne E.K."/>
            <person name="Kogle M.E."/>
            <person name="Barry K."/>
            <person name="Clum A."/>
            <person name="Na H."/>
            <person name="Ledsgaard L."/>
            <person name="Lin J."/>
            <person name="Lipzen A."/>
            <person name="Kuo A."/>
            <person name="Riley R."/>
            <person name="Mondo S."/>
            <person name="Labutti K."/>
            <person name="Haridas S."/>
            <person name="Pangalinan J."/>
            <person name="Salamov A.A."/>
            <person name="Simmons B.A."/>
            <person name="Magnuson J.K."/>
            <person name="Chen J."/>
            <person name="Drula E."/>
            <person name="Henrissat B."/>
            <person name="Wiebenga A."/>
            <person name="Lubbers R.J."/>
            <person name="Gomes A.C."/>
            <person name="Makela M.R."/>
            <person name="Stajich J."/>
            <person name="Grigoriev I.V."/>
            <person name="Mortensen U.H."/>
            <person name="De Vries R.P."/>
            <person name="Baker S.E."/>
            <person name="Andersen M.R."/>
        </authorList>
    </citation>
    <scope>NUCLEOTIDE SEQUENCE [LARGE SCALE GENOMIC DNA]</scope>
    <source>
        <strain evidence="2 3">CBS 588.65</strain>
    </source>
</reference>
<organism evidence="2 3">
    <name type="scientific">Aspergillus granulosus</name>
    <dbReference type="NCBI Taxonomy" id="176169"/>
    <lineage>
        <taxon>Eukaryota</taxon>
        <taxon>Fungi</taxon>
        <taxon>Dikarya</taxon>
        <taxon>Ascomycota</taxon>
        <taxon>Pezizomycotina</taxon>
        <taxon>Eurotiomycetes</taxon>
        <taxon>Eurotiomycetidae</taxon>
        <taxon>Eurotiales</taxon>
        <taxon>Aspergillaceae</taxon>
        <taxon>Aspergillus</taxon>
        <taxon>Aspergillus subgen. Nidulantes</taxon>
    </lineage>
</organism>
<dbReference type="Proteomes" id="UP001610334">
    <property type="component" value="Unassembled WGS sequence"/>
</dbReference>
<feature type="chain" id="PRO_5045598813" evidence="1">
    <location>
        <begin position="22"/>
        <end position="242"/>
    </location>
</feature>
<feature type="signal peptide" evidence="1">
    <location>
        <begin position="1"/>
        <end position="21"/>
    </location>
</feature>
<comment type="caution">
    <text evidence="2">The sequence shown here is derived from an EMBL/GenBank/DDBJ whole genome shotgun (WGS) entry which is preliminary data.</text>
</comment>